<dbReference type="AlphaFoldDB" id="A0A2S8A722"/>
<dbReference type="PANTHER" id="PTHR11049:SF24">
    <property type="entry name" value="CYTOSOLIC ACYL COENZYME A THIOESTER HYDROLASE"/>
    <property type="match status" value="1"/>
</dbReference>
<dbReference type="Proteomes" id="UP000238042">
    <property type="component" value="Unassembled WGS sequence"/>
</dbReference>
<keyword evidence="6" id="KW-1185">Reference proteome</keyword>
<dbReference type="CDD" id="cd03442">
    <property type="entry name" value="BFIT_BACH"/>
    <property type="match status" value="1"/>
</dbReference>
<reference evidence="5 6" key="1">
    <citation type="submission" date="2018-02" db="EMBL/GenBank/DDBJ databases">
        <title>Genome sequences of Apibacter spp., gut symbionts of Asian honey bees.</title>
        <authorList>
            <person name="Kwong W.K."/>
            <person name="Steele M.I."/>
            <person name="Moran N.A."/>
        </authorList>
    </citation>
    <scope>NUCLEOTIDE SEQUENCE [LARGE SCALE GENOMIC DNA]</scope>
    <source>
        <strain evidence="6">wkB301</strain>
    </source>
</reference>
<evidence type="ECO:0000259" key="4">
    <source>
        <dbReference type="PROSITE" id="PS51770"/>
    </source>
</evidence>
<organism evidence="5 6">
    <name type="scientific">Apibacter adventoris</name>
    <dbReference type="NCBI Taxonomy" id="1679466"/>
    <lineage>
        <taxon>Bacteria</taxon>
        <taxon>Pseudomonadati</taxon>
        <taxon>Bacteroidota</taxon>
        <taxon>Flavobacteriia</taxon>
        <taxon>Flavobacteriales</taxon>
        <taxon>Weeksellaceae</taxon>
        <taxon>Apibacter</taxon>
    </lineage>
</organism>
<evidence type="ECO:0000256" key="3">
    <source>
        <dbReference type="PROSITE-ProRule" id="PRU01106"/>
    </source>
</evidence>
<evidence type="ECO:0000313" key="5">
    <source>
        <dbReference type="EMBL" id="PQL90362.1"/>
    </source>
</evidence>
<keyword evidence="2 3" id="KW-0378">Hydrolase</keyword>
<dbReference type="SUPFAM" id="SSF54637">
    <property type="entry name" value="Thioesterase/thiol ester dehydrase-isomerase"/>
    <property type="match status" value="1"/>
</dbReference>
<name>A0A2S8A722_9FLAO</name>
<dbReference type="GO" id="GO:0009062">
    <property type="term" value="P:fatty acid catabolic process"/>
    <property type="evidence" value="ECO:0007669"/>
    <property type="project" value="TreeGrafter"/>
</dbReference>
<dbReference type="GO" id="GO:0006637">
    <property type="term" value="P:acyl-CoA metabolic process"/>
    <property type="evidence" value="ECO:0007669"/>
    <property type="project" value="TreeGrafter"/>
</dbReference>
<dbReference type="InterPro" id="IPR033120">
    <property type="entry name" value="HOTDOG_ACOT"/>
</dbReference>
<dbReference type="EMBL" id="PSZM01000046">
    <property type="protein sequence ID" value="PQL90362.1"/>
    <property type="molecule type" value="Genomic_DNA"/>
</dbReference>
<dbReference type="PANTHER" id="PTHR11049">
    <property type="entry name" value="ACYL COENZYME A THIOESTER HYDROLASE"/>
    <property type="match status" value="1"/>
</dbReference>
<accession>A0A2S8A722</accession>
<dbReference type="Pfam" id="PF03061">
    <property type="entry name" value="4HBT"/>
    <property type="match status" value="1"/>
</dbReference>
<comment type="similarity">
    <text evidence="1">Belongs to the acyl coenzyme A hydrolase family.</text>
</comment>
<proteinExistence type="inferred from homology"/>
<evidence type="ECO:0000256" key="2">
    <source>
        <dbReference type="ARBA" id="ARBA00022801"/>
    </source>
</evidence>
<feature type="domain" description="HotDog ACOT-type" evidence="4">
    <location>
        <begin position="7"/>
        <end position="119"/>
    </location>
</feature>
<protein>
    <submittedName>
        <fullName evidence="5">Acyl-CoA thioesterase</fullName>
    </submittedName>
</protein>
<dbReference type="OrthoDB" id="9791628at2"/>
<dbReference type="InterPro" id="IPR006683">
    <property type="entry name" value="Thioestr_dom"/>
</dbReference>
<sequence>MKSKSPSDSRTIMTTIVLTNETNTCNNMFGGDLLALMDRACAIAAQRHAEARVVTASVNHVSFSLPIPLGSTVEVIAKVSRVFGSSMEIFADIWVENPLNQTKIKSNEGIYTFVALDENMKPQKVPELIPETEEEIFRYKGAKQRRELSLLLSGRLKPSEAYELKKLLKKF</sequence>
<dbReference type="InterPro" id="IPR040170">
    <property type="entry name" value="Cytosol_ACT"/>
</dbReference>
<dbReference type="GO" id="GO:0052816">
    <property type="term" value="F:long-chain fatty acyl-CoA hydrolase activity"/>
    <property type="evidence" value="ECO:0007669"/>
    <property type="project" value="TreeGrafter"/>
</dbReference>
<gene>
    <name evidence="5" type="ORF">C4S77_10715</name>
</gene>
<evidence type="ECO:0000313" key="6">
    <source>
        <dbReference type="Proteomes" id="UP000238042"/>
    </source>
</evidence>
<comment type="caution">
    <text evidence="5">The sequence shown here is derived from an EMBL/GenBank/DDBJ whole genome shotgun (WGS) entry which is preliminary data.</text>
</comment>
<dbReference type="RefSeq" id="WP_105247548.1">
    <property type="nucleotide sequence ID" value="NZ_PSZM01000046.1"/>
</dbReference>
<dbReference type="GO" id="GO:0005829">
    <property type="term" value="C:cytosol"/>
    <property type="evidence" value="ECO:0007669"/>
    <property type="project" value="TreeGrafter"/>
</dbReference>
<dbReference type="InterPro" id="IPR029069">
    <property type="entry name" value="HotDog_dom_sf"/>
</dbReference>
<evidence type="ECO:0000256" key="1">
    <source>
        <dbReference type="ARBA" id="ARBA00010458"/>
    </source>
</evidence>
<dbReference type="PROSITE" id="PS51770">
    <property type="entry name" value="HOTDOG_ACOT"/>
    <property type="match status" value="1"/>
</dbReference>
<dbReference type="Gene3D" id="3.10.129.10">
    <property type="entry name" value="Hotdog Thioesterase"/>
    <property type="match status" value="1"/>
</dbReference>